<organism evidence="2 3">
    <name type="scientific">Parasedimentitalea maritima</name>
    <dbReference type="NCBI Taxonomy" id="2578117"/>
    <lineage>
        <taxon>Bacteria</taxon>
        <taxon>Pseudomonadati</taxon>
        <taxon>Pseudomonadota</taxon>
        <taxon>Alphaproteobacteria</taxon>
        <taxon>Rhodobacterales</taxon>
        <taxon>Paracoccaceae</taxon>
        <taxon>Parasedimentitalea</taxon>
    </lineage>
</organism>
<comment type="caution">
    <text evidence="2">The sequence shown here is derived from an EMBL/GenBank/DDBJ whole genome shotgun (WGS) entry which is preliminary data.</text>
</comment>
<reference evidence="2 3" key="1">
    <citation type="submission" date="2019-12" db="EMBL/GenBank/DDBJ databases">
        <authorList>
            <person name="Zhang Y.-J."/>
        </authorList>
    </citation>
    <scope>NUCLEOTIDE SEQUENCE [LARGE SCALE GENOMIC DNA]</scope>
    <source>
        <strain evidence="2 3">H18S-6</strain>
    </source>
</reference>
<evidence type="ECO:0000313" key="2">
    <source>
        <dbReference type="EMBL" id="KAE9627946.1"/>
    </source>
</evidence>
<dbReference type="Proteomes" id="UP000441586">
    <property type="component" value="Unassembled WGS sequence"/>
</dbReference>
<name>A0A6A4RCX9_9RHOB</name>
<feature type="transmembrane region" description="Helical" evidence="1">
    <location>
        <begin position="12"/>
        <end position="30"/>
    </location>
</feature>
<proteinExistence type="predicted"/>
<sequence>MTLYERIEQASVGLAVAAAAAVGSGSIWLVRRIFTNQQQIELLQREIEMRDERRDEDREAMADVRQDVREMRGDIREILHRK</sequence>
<dbReference type="EMBL" id="WSFO01000011">
    <property type="protein sequence ID" value="KAE9627946.1"/>
    <property type="molecule type" value="Genomic_DNA"/>
</dbReference>
<evidence type="ECO:0000256" key="1">
    <source>
        <dbReference type="SAM" id="Phobius"/>
    </source>
</evidence>
<gene>
    <name evidence="2" type="ORF">GP644_17800</name>
</gene>
<accession>A0A6A4RCX9</accession>
<evidence type="ECO:0000313" key="3">
    <source>
        <dbReference type="Proteomes" id="UP000441586"/>
    </source>
</evidence>
<keyword evidence="1" id="KW-0472">Membrane</keyword>
<dbReference type="RefSeq" id="WP_158980667.1">
    <property type="nucleotide sequence ID" value="NZ_WSFO01000011.1"/>
</dbReference>
<dbReference type="AlphaFoldDB" id="A0A6A4RCX9"/>
<keyword evidence="1" id="KW-0812">Transmembrane</keyword>
<keyword evidence="1" id="KW-1133">Transmembrane helix</keyword>
<protein>
    <submittedName>
        <fullName evidence="2">Uncharacterized protein</fullName>
    </submittedName>
</protein>